<dbReference type="InterPro" id="IPR036084">
    <property type="entry name" value="Ser_inhib-like_sf"/>
</dbReference>
<feature type="domain" description="CTCK" evidence="6">
    <location>
        <begin position="660"/>
        <end position="755"/>
    </location>
</feature>
<dbReference type="SMART" id="SM00216">
    <property type="entry name" value="VWD"/>
    <property type="match status" value="1"/>
</dbReference>
<evidence type="ECO:0000256" key="2">
    <source>
        <dbReference type="ARBA" id="ARBA00023157"/>
    </source>
</evidence>
<dbReference type="AlphaFoldDB" id="A0AAJ7UGC8"/>
<evidence type="ECO:0000256" key="4">
    <source>
        <dbReference type="PROSITE-ProRule" id="PRU00039"/>
    </source>
</evidence>
<sequence length="755" mass="80536">MATTIAVTTIPTTTAAPIATTVAERQTTSATTPAQTTAAELETTAAAVTTTAAGPVRTTAAGPVATTAAPVRTTAAPVRTTEGGALSTGALTTGAGLTTAPQVPPTAPPTAPPNDCHQLNPPRKLGEQWNENDCMLATCMGDGSQVSMTKRPCVVPSPPACESGRPSRRVTDPDGCCYHWECDCICTGFGDTHMQTFDGARFSPPGNCTYILVEERQKLHDFSIVADNFDCASTPQASSCTRGLVISYQGNVLRATMTSSGNPSERRFLLNQKTKKAPFNERGFQVSTVKTDDIIFIKDLRVRVQFNGLGFLIDLPRDLFWDNTQGQCGTCNNMRKDDCMGRDGIPRAAECCAVAAGDWMTDDPAKPQCIRMLLPAKLSCAGGATQATTCAGADECNALILQTFQSCSAVVDLSGYYEGCKSDHCKPRTQALDCAGAQLAAAECGRAGVCVNWRPLVPDKCPYTCPGNMVYKYCETKATPVCGVDRIDASNLWKGEGCYCGDGQQLLEAGSSTCVTTCPECWSDSGEPKYVGDQWKEGCDQCECLEGGNVERTALPCKLPTVTCPIGVNLVPAPTPVTEDIITTTCCPRVECAACRHSGSVYQVGDTWTDNNDMCLRFSCTAVGGSAAIVEKMITCAPFDFSKCKSAPIYDDFGCCPLSCEKDPDASITKCEVLTSVEKIQVDSCVSDDVTLSQCSGMCLSLARLNYQTGGITHECKCCQETVTEQRNAPLRCTNGTIQEYSYKYIRECSCKLCE</sequence>
<comment type="caution">
    <text evidence="4">Lacks conserved residue(s) required for the propagation of feature annotation.</text>
</comment>
<dbReference type="InterPro" id="IPR006207">
    <property type="entry name" value="Cys_knot_C"/>
</dbReference>
<dbReference type="PROSITE" id="PS01225">
    <property type="entry name" value="CTCK_2"/>
    <property type="match status" value="1"/>
</dbReference>
<feature type="region of interest" description="Disordered" evidence="5">
    <location>
        <begin position="94"/>
        <end position="114"/>
    </location>
</feature>
<dbReference type="InterPro" id="IPR001007">
    <property type="entry name" value="VWF_dom"/>
</dbReference>
<dbReference type="PANTHER" id="PTHR11339:SF410">
    <property type="entry name" value="INTESTINAL MUCIN-LIKE PROTEIN"/>
    <property type="match status" value="1"/>
</dbReference>
<dbReference type="KEGG" id="pmrn:116957658"/>
<evidence type="ECO:0000256" key="1">
    <source>
        <dbReference type="ARBA" id="ARBA00022737"/>
    </source>
</evidence>
<dbReference type="InterPro" id="IPR014853">
    <property type="entry name" value="VWF/SSPO/ZAN-like_Cys-rich_dom"/>
</dbReference>
<dbReference type="Pfam" id="PF00094">
    <property type="entry name" value="VWD"/>
    <property type="match status" value="1"/>
</dbReference>
<name>A0AAJ7UGC8_PETMA</name>
<dbReference type="PROSITE" id="PS01185">
    <property type="entry name" value="CTCK_1"/>
    <property type="match status" value="1"/>
</dbReference>
<dbReference type="Proteomes" id="UP001318040">
    <property type="component" value="Chromosome 80"/>
</dbReference>
<evidence type="ECO:0000259" key="6">
    <source>
        <dbReference type="PROSITE" id="PS01225"/>
    </source>
</evidence>
<gene>
    <name evidence="9" type="primary">LOC116957658</name>
</gene>
<evidence type="ECO:0000256" key="3">
    <source>
        <dbReference type="ARBA" id="ARBA00023180"/>
    </source>
</evidence>
<feature type="disulfide bond" evidence="4">
    <location>
        <begin position="695"/>
        <end position="749"/>
    </location>
</feature>
<keyword evidence="8" id="KW-1185">Reference proteome</keyword>
<reference evidence="9" key="1">
    <citation type="submission" date="2025-08" db="UniProtKB">
        <authorList>
            <consortium name="RefSeq"/>
        </authorList>
    </citation>
    <scope>IDENTIFICATION</scope>
    <source>
        <tissue evidence="9">Sperm</tissue>
    </source>
</reference>
<dbReference type="Pfam" id="PF08742">
    <property type="entry name" value="C8"/>
    <property type="match status" value="1"/>
</dbReference>
<keyword evidence="1" id="KW-0677">Repeat</keyword>
<dbReference type="PANTHER" id="PTHR11339">
    <property type="entry name" value="EXTRACELLULAR MATRIX GLYCOPROTEIN RELATED"/>
    <property type="match status" value="1"/>
</dbReference>
<dbReference type="InterPro" id="IPR029034">
    <property type="entry name" value="Cystine-knot_cytokine"/>
</dbReference>
<dbReference type="Gene3D" id="2.10.90.10">
    <property type="entry name" value="Cystine-knot cytokines"/>
    <property type="match status" value="1"/>
</dbReference>
<feature type="compositionally biased region" description="Pro residues" evidence="5">
    <location>
        <begin position="102"/>
        <end position="112"/>
    </location>
</feature>
<evidence type="ECO:0000313" key="8">
    <source>
        <dbReference type="Proteomes" id="UP001318040"/>
    </source>
</evidence>
<accession>A0AAJ7UGC8</accession>
<protein>
    <submittedName>
        <fullName evidence="9">Mucin-5AC-like</fullName>
    </submittedName>
</protein>
<dbReference type="SMART" id="SM00041">
    <property type="entry name" value="CT"/>
    <property type="match status" value="1"/>
</dbReference>
<dbReference type="PROSITE" id="PS51233">
    <property type="entry name" value="VWFD"/>
    <property type="match status" value="1"/>
</dbReference>
<organism evidence="8 9">
    <name type="scientific">Petromyzon marinus</name>
    <name type="common">Sea lamprey</name>
    <dbReference type="NCBI Taxonomy" id="7757"/>
    <lineage>
        <taxon>Eukaryota</taxon>
        <taxon>Metazoa</taxon>
        <taxon>Chordata</taxon>
        <taxon>Craniata</taxon>
        <taxon>Vertebrata</taxon>
        <taxon>Cyclostomata</taxon>
        <taxon>Hyperoartia</taxon>
        <taxon>Petromyzontiformes</taxon>
        <taxon>Petromyzontidae</taxon>
        <taxon>Petromyzon</taxon>
    </lineage>
</organism>
<feature type="disulfide bond" evidence="4">
    <location>
        <begin position="699"/>
        <end position="751"/>
    </location>
</feature>
<keyword evidence="3" id="KW-0325">Glycoprotein</keyword>
<feature type="domain" description="VWFD" evidence="7">
    <location>
        <begin position="184"/>
        <end position="370"/>
    </location>
</feature>
<keyword evidence="2 4" id="KW-1015">Disulfide bond</keyword>
<dbReference type="InterPro" id="IPR001846">
    <property type="entry name" value="VWF_type-D"/>
</dbReference>
<dbReference type="InterPro" id="IPR050780">
    <property type="entry name" value="Mucin_vWF_Thrombospondin_sf"/>
</dbReference>
<dbReference type="SMART" id="SM00214">
    <property type="entry name" value="VWC"/>
    <property type="match status" value="3"/>
</dbReference>
<evidence type="ECO:0000256" key="5">
    <source>
        <dbReference type="SAM" id="MobiDB-lite"/>
    </source>
</evidence>
<evidence type="ECO:0000259" key="7">
    <source>
        <dbReference type="PROSITE" id="PS51233"/>
    </source>
</evidence>
<dbReference type="SUPFAM" id="SSF57567">
    <property type="entry name" value="Serine protease inhibitors"/>
    <property type="match status" value="1"/>
</dbReference>
<evidence type="ECO:0000313" key="9">
    <source>
        <dbReference type="RefSeq" id="XP_032835855.1"/>
    </source>
</evidence>
<dbReference type="RefSeq" id="XP_032835855.1">
    <property type="nucleotide sequence ID" value="XM_032979964.1"/>
</dbReference>
<proteinExistence type="predicted"/>